<evidence type="ECO:0000313" key="6">
    <source>
        <dbReference type="Proteomes" id="UP000293902"/>
    </source>
</evidence>
<organism evidence="4 5">
    <name type="scientific">Desulfobacter hydrogenophilus</name>
    <dbReference type="NCBI Taxonomy" id="2291"/>
    <lineage>
        <taxon>Bacteria</taxon>
        <taxon>Pseudomonadati</taxon>
        <taxon>Thermodesulfobacteriota</taxon>
        <taxon>Desulfobacteria</taxon>
        <taxon>Desulfobacterales</taxon>
        <taxon>Desulfobacteraceae</taxon>
        <taxon>Desulfobacter</taxon>
    </lineage>
</organism>
<reference evidence="4 5" key="1">
    <citation type="submission" date="2018-06" db="EMBL/GenBank/DDBJ databases">
        <title>Complete Genome Sequence of Desulfobacter hydrogenophilus (DSM3380).</title>
        <authorList>
            <person name="Marietou A."/>
            <person name="Schreiber L."/>
            <person name="Marshall I."/>
            <person name="Jorgensen B."/>
        </authorList>
    </citation>
    <scope>NUCLEOTIDE SEQUENCE [LARGE SCALE GENOMIC DNA]</scope>
    <source>
        <strain evidence="4 5">DSM 3380</strain>
    </source>
</reference>
<evidence type="ECO:0000313" key="4">
    <source>
        <dbReference type="EMBL" id="RAM01274.1"/>
    </source>
</evidence>
<protein>
    <submittedName>
        <fullName evidence="3">DUF4872 domain-containing protein</fullName>
    </submittedName>
    <submittedName>
        <fullName evidence="4">Peptidase</fullName>
    </submittedName>
</protein>
<evidence type="ECO:0000313" key="3">
    <source>
        <dbReference type="EMBL" id="QBH13326.1"/>
    </source>
</evidence>
<evidence type="ECO:0000259" key="2">
    <source>
        <dbReference type="Pfam" id="PF16169"/>
    </source>
</evidence>
<reference evidence="3 6" key="2">
    <citation type="submission" date="2019-02" db="EMBL/GenBank/DDBJ databases">
        <title>Complete genome sequence of Desulfobacter hydrogenophilus AcRS1.</title>
        <authorList>
            <person name="Marietou A."/>
            <person name="Lund M.B."/>
            <person name="Marshall I.P.G."/>
            <person name="Schreiber L."/>
            <person name="Jorgensen B."/>
        </authorList>
    </citation>
    <scope>NUCLEOTIDE SEQUENCE [LARGE SCALE GENOMIC DNA]</scope>
    <source>
        <strain evidence="3 6">AcRS1</strain>
    </source>
</reference>
<dbReference type="EMBL" id="QLNI01000029">
    <property type="protein sequence ID" value="RAM01274.1"/>
    <property type="molecule type" value="Genomic_DNA"/>
</dbReference>
<feature type="domain" description="DUF4872" evidence="2">
    <location>
        <begin position="158"/>
        <end position="332"/>
    </location>
</feature>
<evidence type="ECO:0000259" key="1">
    <source>
        <dbReference type="Pfam" id="PF14399"/>
    </source>
</evidence>
<accession>A0A328F9C6</accession>
<dbReference type="AlphaFoldDB" id="A0A328F9C6"/>
<dbReference type="EMBL" id="CP036313">
    <property type="protein sequence ID" value="QBH13326.1"/>
    <property type="molecule type" value="Genomic_DNA"/>
</dbReference>
<dbReference type="InterPro" id="IPR032369">
    <property type="entry name" value="DUF4872"/>
</dbReference>
<feature type="domain" description="Butirosin biosynthesis protein H N-terminal" evidence="1">
    <location>
        <begin position="12"/>
        <end position="147"/>
    </location>
</feature>
<dbReference type="OrthoDB" id="4075615at2"/>
<dbReference type="Proteomes" id="UP000293902">
    <property type="component" value="Chromosome"/>
</dbReference>
<dbReference type="InterPro" id="IPR026935">
    <property type="entry name" value="BtrH_N"/>
</dbReference>
<gene>
    <name evidence="4" type="ORF">DO021_14450</name>
    <name evidence="3" type="ORF">EYB58_10570</name>
</gene>
<keyword evidence="6" id="KW-1185">Reference proteome</keyword>
<evidence type="ECO:0000313" key="5">
    <source>
        <dbReference type="Proteomes" id="UP000248798"/>
    </source>
</evidence>
<dbReference type="Proteomes" id="UP000248798">
    <property type="component" value="Unassembled WGS sequence"/>
</dbReference>
<dbReference type="Pfam" id="PF16169">
    <property type="entry name" value="DUF4872"/>
    <property type="match status" value="1"/>
</dbReference>
<dbReference type="Pfam" id="PF14399">
    <property type="entry name" value="BtrH_N"/>
    <property type="match status" value="1"/>
</dbReference>
<proteinExistence type="predicted"/>
<name>A0A328F9C6_9BACT</name>
<dbReference type="RefSeq" id="WP_111957907.1">
    <property type="nucleotide sequence ID" value="NZ_CP036313.1"/>
</dbReference>
<sequence>MIIDFKHTQSAHCECGVTANLINDAVKDSDQQLSEALAFGMGQGIFFGYLPFIKVNELPLTTFRCPVGKIFKSVTRALGIDVKWQKFSSVPTAMDALDRELDKGHPVGCRTGGYWLPYFPPALRFHFNMHNIVVIGKEGDNYIISDPVFPSVVECPAKDLALARFAKGALAPKGSMYRITRVPEKIDFKPALLTGLKGAAKSMVKTPVPFLGTRGIRFLGKCVERWPKKFGNEKTVLLLGQLIRMQEEIGTGGGGFRFMYSAFLQQAAGILDDPRLITMAEQMTASGDLWRRFAVKAARHCKGRATQDDSVQAMRQVLNTCADIETRTFKELLSIAG</sequence>